<keyword evidence="3 5" id="KW-1133">Transmembrane helix</keyword>
<feature type="transmembrane region" description="Helical" evidence="5">
    <location>
        <begin position="91"/>
        <end position="111"/>
    </location>
</feature>
<proteinExistence type="predicted"/>
<dbReference type="Pfam" id="PF01034">
    <property type="entry name" value="Syndecan"/>
    <property type="match status" value="1"/>
</dbReference>
<evidence type="ECO:0000256" key="3">
    <source>
        <dbReference type="ARBA" id="ARBA00022989"/>
    </source>
</evidence>
<reference evidence="7" key="1">
    <citation type="journal article" date="2010" name="Science">
        <title>Plasticity of animal genome architecture unmasked by rapid evolution of a pelagic tunicate.</title>
        <authorList>
            <person name="Denoeud F."/>
            <person name="Henriet S."/>
            <person name="Mungpakdee S."/>
            <person name="Aury J.M."/>
            <person name="Da Silva C."/>
            <person name="Brinkmann H."/>
            <person name="Mikhaleva J."/>
            <person name="Olsen L.C."/>
            <person name="Jubin C."/>
            <person name="Canestro C."/>
            <person name="Bouquet J.M."/>
            <person name="Danks G."/>
            <person name="Poulain J."/>
            <person name="Campsteijn C."/>
            <person name="Adamski M."/>
            <person name="Cross I."/>
            <person name="Yadetie F."/>
            <person name="Muffato M."/>
            <person name="Louis A."/>
            <person name="Butcher S."/>
            <person name="Tsagkogeorga G."/>
            <person name="Konrad A."/>
            <person name="Singh S."/>
            <person name="Jensen M.F."/>
            <person name="Cong E.H."/>
            <person name="Eikeseth-Otteraa H."/>
            <person name="Noel B."/>
            <person name="Anthouard V."/>
            <person name="Porcel B.M."/>
            <person name="Kachouri-Lafond R."/>
            <person name="Nishino A."/>
            <person name="Ugolini M."/>
            <person name="Chourrout P."/>
            <person name="Nishida H."/>
            <person name="Aasland R."/>
            <person name="Huzurbazar S."/>
            <person name="Westhof E."/>
            <person name="Delsuc F."/>
            <person name="Lehrach H."/>
            <person name="Reinhardt R."/>
            <person name="Weissenbach J."/>
            <person name="Roy S.W."/>
            <person name="Artiguenave F."/>
            <person name="Postlethwait J.H."/>
            <person name="Manak J.R."/>
            <person name="Thompson E.M."/>
            <person name="Jaillon O."/>
            <person name="Du Pasquier L."/>
            <person name="Boudinot P."/>
            <person name="Liberles D.A."/>
            <person name="Volff J.N."/>
            <person name="Philippe H."/>
            <person name="Lenhard B."/>
            <person name="Roest Crollius H."/>
            <person name="Wincker P."/>
            <person name="Chourrout D."/>
        </authorList>
    </citation>
    <scope>NUCLEOTIDE SEQUENCE [LARGE SCALE GENOMIC DNA]</scope>
</reference>
<dbReference type="AlphaFoldDB" id="E4Y928"/>
<evidence type="ECO:0000256" key="4">
    <source>
        <dbReference type="ARBA" id="ARBA00023136"/>
    </source>
</evidence>
<name>E4Y928_OIKDI</name>
<comment type="subcellular location">
    <subcellularLocation>
        <location evidence="1">Membrane</location>
        <topology evidence="1">Single-pass type I membrane protein</topology>
    </subcellularLocation>
</comment>
<dbReference type="EMBL" id="FN654332">
    <property type="protein sequence ID" value="CBY32065.1"/>
    <property type="molecule type" value="Genomic_DNA"/>
</dbReference>
<evidence type="ECO:0000256" key="5">
    <source>
        <dbReference type="SAM" id="Phobius"/>
    </source>
</evidence>
<dbReference type="GO" id="GO:0016020">
    <property type="term" value="C:membrane"/>
    <property type="evidence" value="ECO:0007669"/>
    <property type="project" value="UniProtKB-SubCell"/>
</dbReference>
<feature type="domain" description="Syndecan/Neurexin" evidence="6">
    <location>
        <begin position="98"/>
        <end position="131"/>
    </location>
</feature>
<protein>
    <recommendedName>
        <fullName evidence="6">Syndecan/Neurexin domain-containing protein</fullName>
    </recommendedName>
</protein>
<keyword evidence="4 5" id="KW-0472">Membrane</keyword>
<dbReference type="Proteomes" id="UP000011014">
    <property type="component" value="Unassembled WGS sequence"/>
</dbReference>
<accession>E4Y928</accession>
<organism evidence="7">
    <name type="scientific">Oikopleura dioica</name>
    <name type="common">Tunicate</name>
    <dbReference type="NCBI Taxonomy" id="34765"/>
    <lineage>
        <taxon>Eukaryota</taxon>
        <taxon>Metazoa</taxon>
        <taxon>Chordata</taxon>
        <taxon>Tunicata</taxon>
        <taxon>Appendicularia</taxon>
        <taxon>Copelata</taxon>
        <taxon>Oikopleuridae</taxon>
        <taxon>Oikopleura</taxon>
    </lineage>
</organism>
<evidence type="ECO:0000313" key="7">
    <source>
        <dbReference type="EMBL" id="CBY32065.1"/>
    </source>
</evidence>
<gene>
    <name evidence="7" type="ORF">GSOID_T00029362001</name>
</gene>
<evidence type="ECO:0000259" key="6">
    <source>
        <dbReference type="Pfam" id="PF01034"/>
    </source>
</evidence>
<evidence type="ECO:0000256" key="1">
    <source>
        <dbReference type="ARBA" id="ARBA00004479"/>
    </source>
</evidence>
<dbReference type="InterPro" id="IPR027789">
    <property type="entry name" value="Syndecan/Neurexin_dom"/>
</dbReference>
<evidence type="ECO:0000256" key="2">
    <source>
        <dbReference type="ARBA" id="ARBA00022692"/>
    </source>
</evidence>
<sequence length="135" mass="14750">MLARAILGVSLAYVKANQLTDDEDFGLGASGDDYDIDRDYDEIEEASGDFQPIKNQVLDNQNLKSIGLDEPKNILDAVEDDLAAAGQEPKLFLALTLGVACLCCLTLLILLGCHRFKKKDEGSYAVYEQGKKHIA</sequence>
<keyword evidence="2 5" id="KW-0812">Transmembrane</keyword>